<comment type="caution">
    <text evidence="2">The sequence shown here is derived from an EMBL/GenBank/DDBJ whole genome shotgun (WGS) entry which is preliminary data.</text>
</comment>
<sequence>MTQTVQKRHRQASCGCLPDDRAVVAAGHWAVSKRDALPQGSIDPRHRNLLPSRLSRRYRRHRHHLIIPLIIVVVVIIAVSLGTVRSRSKQIIPELVAPCSPRVSFHFSATARRGETIDYPVSTLLFRQRVKARRVTRSGGF</sequence>
<dbReference type="InParanoid" id="A0A7C8MLB5"/>
<proteinExistence type="predicted"/>
<organism evidence="2 3">
    <name type="scientific">Xylaria multiplex</name>
    <dbReference type="NCBI Taxonomy" id="323545"/>
    <lineage>
        <taxon>Eukaryota</taxon>
        <taxon>Fungi</taxon>
        <taxon>Dikarya</taxon>
        <taxon>Ascomycota</taxon>
        <taxon>Pezizomycotina</taxon>
        <taxon>Sordariomycetes</taxon>
        <taxon>Xylariomycetidae</taxon>
        <taxon>Xylariales</taxon>
        <taxon>Xylariaceae</taxon>
        <taxon>Xylaria</taxon>
    </lineage>
</organism>
<reference evidence="2 3" key="1">
    <citation type="submission" date="2019-12" db="EMBL/GenBank/DDBJ databases">
        <title>Draft genome sequence of the ascomycete Xylaria multiplex DSM 110363.</title>
        <authorList>
            <person name="Buettner E."/>
            <person name="Kellner H."/>
        </authorList>
    </citation>
    <scope>NUCLEOTIDE SEQUENCE [LARGE SCALE GENOMIC DNA]</scope>
    <source>
        <strain evidence="2 3">DSM 110363</strain>
    </source>
</reference>
<keyword evidence="3" id="KW-1185">Reference proteome</keyword>
<evidence type="ECO:0000313" key="2">
    <source>
        <dbReference type="EMBL" id="KAF2967872.1"/>
    </source>
</evidence>
<dbReference type="EMBL" id="WUBL01000060">
    <property type="protein sequence ID" value="KAF2967872.1"/>
    <property type="molecule type" value="Genomic_DNA"/>
</dbReference>
<protein>
    <submittedName>
        <fullName evidence="2">Uncharacterized protein</fullName>
    </submittedName>
</protein>
<feature type="transmembrane region" description="Helical" evidence="1">
    <location>
        <begin position="65"/>
        <end position="84"/>
    </location>
</feature>
<keyword evidence="1" id="KW-0472">Membrane</keyword>
<name>A0A7C8MLB5_9PEZI</name>
<evidence type="ECO:0000256" key="1">
    <source>
        <dbReference type="SAM" id="Phobius"/>
    </source>
</evidence>
<keyword evidence="1" id="KW-0812">Transmembrane</keyword>
<accession>A0A7C8MLB5</accession>
<evidence type="ECO:0000313" key="3">
    <source>
        <dbReference type="Proteomes" id="UP000481858"/>
    </source>
</evidence>
<dbReference type="Proteomes" id="UP000481858">
    <property type="component" value="Unassembled WGS sequence"/>
</dbReference>
<gene>
    <name evidence="2" type="ORF">GQX73_g5717</name>
</gene>
<dbReference type="OrthoDB" id="10484898at2759"/>
<keyword evidence="1" id="KW-1133">Transmembrane helix</keyword>
<dbReference type="AlphaFoldDB" id="A0A7C8MLB5"/>